<proteinExistence type="inferred from homology"/>
<dbReference type="InterPro" id="IPR023606">
    <property type="entry name" value="CoA-Trfase_III_dom_1_sf"/>
</dbReference>
<dbReference type="Proteomes" id="UP000092993">
    <property type="component" value="Unassembled WGS sequence"/>
</dbReference>
<protein>
    <submittedName>
        <fullName evidence="2">Formyl-CoA:oxalate CoA-transferase</fullName>
    </submittedName>
</protein>
<sequence length="505" mass="54540">MTQSSTPAEKLWTAQGLPSDALPFLRLSEKPDPAVNSSFALGTVAQTAIGLSGLAAAQFHRLRTGVSQTVTVDARHAVLEFKSESWYTVNGELTGSGSLFDGLAGVYRTKDNSYVRIHTNFPHHKQGILDILQCEPTKQAVAAALLRWNAVDFETEAASRKMVATALRSFAQWDEHPQGKALANTPPVVLVKIADAPKRTVMGQFSRPLDGIRILDLTRVLAGPVCGRTLAAHGADVLLVTSPKLPALPLIDIETSRGKRTTQLDLTSPRDRETLTSLVKEADVLMQAYRPGGLQQKGFGVADVANARPGIIYASLTAYGWDGPWKDRRGFDSLVQTATGFNVAEAEAYAAYTNTDSTSESLEPQVLPMQALDHAAGYLLAFGINAALCKTITEGGSWEVRVSLAAVGQWIRSLGRVDPVMAFSEGRPMPPRVLPQDPEIARLAVSVNQSGDAMTSEPKRMTAISHAAIMSATPVRESEAPMRLDAHSASWLPREDYIDKCDYVP</sequence>
<dbReference type="Gene3D" id="3.40.50.10540">
    <property type="entry name" value="Crotonobetainyl-coa:carnitine coa-transferase, domain 1"/>
    <property type="match status" value="2"/>
</dbReference>
<dbReference type="OrthoDB" id="2308815at2759"/>
<dbReference type="EMBL" id="LUGG01000011">
    <property type="protein sequence ID" value="OBZ71633.1"/>
    <property type="molecule type" value="Genomic_DNA"/>
</dbReference>
<comment type="caution">
    <text evidence="2">The sequence shown here is derived from an EMBL/GenBank/DDBJ whole genome shotgun (WGS) entry which is preliminary data.</text>
</comment>
<keyword evidence="2" id="KW-0808">Transferase</keyword>
<name>A0A1C7M3T4_GRIFR</name>
<dbReference type="PANTHER" id="PTHR48228">
    <property type="entry name" value="SUCCINYL-COA--D-CITRAMALATE COA-TRANSFERASE"/>
    <property type="match status" value="1"/>
</dbReference>
<dbReference type="Pfam" id="PF02515">
    <property type="entry name" value="CoA_transf_3"/>
    <property type="match status" value="1"/>
</dbReference>
<dbReference type="GO" id="GO:0016740">
    <property type="term" value="F:transferase activity"/>
    <property type="evidence" value="ECO:0007669"/>
    <property type="project" value="UniProtKB-KW"/>
</dbReference>
<dbReference type="InterPro" id="IPR050509">
    <property type="entry name" value="CoA-transferase_III"/>
</dbReference>
<comment type="similarity">
    <text evidence="1">Belongs to the CoA-transferase III family.</text>
</comment>
<evidence type="ECO:0000313" key="2">
    <source>
        <dbReference type="EMBL" id="OBZ71633.1"/>
    </source>
</evidence>
<dbReference type="STRING" id="5627.A0A1C7M3T4"/>
<dbReference type="OMA" id="RFWRTAD"/>
<dbReference type="InterPro" id="IPR003673">
    <property type="entry name" value="CoA-Trfase_fam_III"/>
</dbReference>
<dbReference type="SUPFAM" id="SSF89796">
    <property type="entry name" value="CoA-transferase family III (CaiB/BaiF)"/>
    <property type="match status" value="2"/>
</dbReference>
<reference evidence="2 3" key="1">
    <citation type="submission" date="2016-03" db="EMBL/GenBank/DDBJ databases">
        <title>Whole genome sequencing of Grifola frondosa 9006-11.</title>
        <authorList>
            <person name="Min B."/>
            <person name="Park H."/>
            <person name="Kim J.-G."/>
            <person name="Cho H."/>
            <person name="Oh Y.-L."/>
            <person name="Kong W.-S."/>
            <person name="Choi I.-G."/>
        </authorList>
    </citation>
    <scope>NUCLEOTIDE SEQUENCE [LARGE SCALE GENOMIC DNA]</scope>
    <source>
        <strain evidence="2 3">9006-11</strain>
    </source>
</reference>
<dbReference type="PANTHER" id="PTHR48228:SF4">
    <property type="entry name" value="BLR3030 PROTEIN"/>
    <property type="match status" value="1"/>
</dbReference>
<dbReference type="AlphaFoldDB" id="A0A1C7M3T4"/>
<evidence type="ECO:0000256" key="1">
    <source>
        <dbReference type="ARBA" id="ARBA00008383"/>
    </source>
</evidence>
<accession>A0A1C7M3T4</accession>
<evidence type="ECO:0000313" key="3">
    <source>
        <dbReference type="Proteomes" id="UP000092993"/>
    </source>
</evidence>
<organism evidence="2 3">
    <name type="scientific">Grifola frondosa</name>
    <name type="common">Maitake</name>
    <name type="synonym">Polyporus frondosus</name>
    <dbReference type="NCBI Taxonomy" id="5627"/>
    <lineage>
        <taxon>Eukaryota</taxon>
        <taxon>Fungi</taxon>
        <taxon>Dikarya</taxon>
        <taxon>Basidiomycota</taxon>
        <taxon>Agaricomycotina</taxon>
        <taxon>Agaricomycetes</taxon>
        <taxon>Polyporales</taxon>
        <taxon>Grifolaceae</taxon>
        <taxon>Grifola</taxon>
    </lineage>
</organism>
<keyword evidence="3" id="KW-1185">Reference proteome</keyword>
<gene>
    <name evidence="2" type="primary">frc</name>
    <name evidence="2" type="ORF">A0H81_08547</name>
</gene>